<evidence type="ECO:0000259" key="4">
    <source>
        <dbReference type="Pfam" id="PF15420"/>
    </source>
</evidence>
<gene>
    <name evidence="5" type="ORF">Clow_01726</name>
</gene>
<evidence type="ECO:0000256" key="2">
    <source>
        <dbReference type="SAM" id="Phobius"/>
    </source>
</evidence>
<protein>
    <recommendedName>
        <fullName evidence="7">Alpha/beta-hydrolase family protein</fullName>
    </recommendedName>
</protein>
<dbReference type="Pfam" id="PF15420">
    <property type="entry name" value="Abhydrolase_9_N"/>
    <property type="match status" value="1"/>
</dbReference>
<evidence type="ECO:0000313" key="5">
    <source>
        <dbReference type="EMBL" id="KQB85984.1"/>
    </source>
</evidence>
<evidence type="ECO:0000256" key="1">
    <source>
        <dbReference type="SAM" id="MobiDB-lite"/>
    </source>
</evidence>
<dbReference type="RefSeq" id="WP_055178317.1">
    <property type="nucleotide sequence ID" value="NZ_JAUSQY010000001.1"/>
</dbReference>
<evidence type="ECO:0000313" key="6">
    <source>
        <dbReference type="Proteomes" id="UP000050488"/>
    </source>
</evidence>
<evidence type="ECO:0008006" key="7">
    <source>
        <dbReference type="Google" id="ProtNLM"/>
    </source>
</evidence>
<dbReference type="AlphaFoldDB" id="A0A0Q0Z8R5"/>
<dbReference type="STRING" id="1544413.Clow_01726"/>
<dbReference type="ESTHER" id="9cory-a0a0q0z8r5">
    <property type="family name" value="Abhydrolase_9"/>
</dbReference>
<feature type="transmembrane region" description="Helical" evidence="2">
    <location>
        <begin position="126"/>
        <end position="147"/>
    </location>
</feature>
<organism evidence="5 6">
    <name type="scientific">Corynebacterium lowii</name>
    <dbReference type="NCBI Taxonomy" id="1544413"/>
    <lineage>
        <taxon>Bacteria</taxon>
        <taxon>Bacillati</taxon>
        <taxon>Actinomycetota</taxon>
        <taxon>Actinomycetes</taxon>
        <taxon>Mycobacteriales</taxon>
        <taxon>Corynebacteriaceae</taxon>
        <taxon>Corynebacterium</taxon>
    </lineage>
</organism>
<dbReference type="InterPro" id="IPR027787">
    <property type="entry name" value="Alpha/beta-hydrolase_catalytic"/>
</dbReference>
<keyword evidence="2" id="KW-0812">Transmembrane</keyword>
<dbReference type="PATRIC" id="fig|1544413.3.peg.1735"/>
<keyword evidence="2" id="KW-1133">Transmembrane helix</keyword>
<dbReference type="Pfam" id="PF10081">
    <property type="entry name" value="Abhydrolase_9"/>
    <property type="match status" value="1"/>
</dbReference>
<evidence type="ECO:0000259" key="3">
    <source>
        <dbReference type="Pfam" id="PF10081"/>
    </source>
</evidence>
<sequence>MLNKLKVSLHPWGMVGAAVMFMLSLTPSLLPREFFYQGLICGLGAGIGYALGCGVYRIWHVWLSPRYAPGLRARLDSIPQRWRRVGGVVIPVLAWIAVIGMAAFSLRWQHGVASLTGAQAYPLWEFLLVVPVGFVVFALTVLLGKALRWLAGAVARVTPKRLRAPMRTMLGWTAVLLVCLFAVEQVIPGMIVGAGERVFSVSNQEPEEGIAQPREAERSGSPDSPVAFEGLGSYGMRFVDGGLRGEQLSQVTGRPAHEPVRVYAGLRNEADPQARAQLLIDELERTGARERSALLLVLPTGTGWVNHRAAQAFEMLYDGDTAVAAAQYSYLPSALHFFAGGEAVQEAGKTLITPVVDWWNSLPEDNRPKLYLYGESLGSTAVESAFSGMRDISSSVDGIVLTGPPDFNPLWKSFVERRDPGTTEVSPEYSGGLVVRFAQNAHDIRAFSDADSWGPTRVLYIQHPSDPIIWWSPSLMLREPDWLREPAGFDRLPEMRWIPFITFLQVAADLPVSQNVPQSHGHNYGDELLDGFAAVGNLPQNRAEELGPLLDEALVLSDETRFE</sequence>
<dbReference type="OrthoDB" id="4397445at2"/>
<dbReference type="Proteomes" id="UP000050488">
    <property type="component" value="Unassembled WGS sequence"/>
</dbReference>
<dbReference type="EMBL" id="LKEV01000005">
    <property type="protein sequence ID" value="KQB85984.1"/>
    <property type="molecule type" value="Genomic_DNA"/>
</dbReference>
<feature type="transmembrane region" description="Helical" evidence="2">
    <location>
        <begin position="12"/>
        <end position="30"/>
    </location>
</feature>
<keyword evidence="6" id="KW-1185">Reference proteome</keyword>
<feature type="region of interest" description="Disordered" evidence="1">
    <location>
        <begin position="203"/>
        <end position="223"/>
    </location>
</feature>
<feature type="transmembrane region" description="Helical" evidence="2">
    <location>
        <begin position="36"/>
        <end position="63"/>
    </location>
</feature>
<dbReference type="InterPro" id="IPR027788">
    <property type="entry name" value="Alpha/beta-hydrolase_N_dom"/>
</dbReference>
<comment type="caution">
    <text evidence="5">The sequence shown here is derived from an EMBL/GenBank/DDBJ whole genome shotgun (WGS) entry which is preliminary data.</text>
</comment>
<accession>A0A0Q0Z8R5</accession>
<reference evidence="5 6" key="1">
    <citation type="submission" date="2015-10" db="EMBL/GenBank/DDBJ databases">
        <title>Corynebacteirum lowii and Corynebacterium oculi species nova, derived from human clinical disease and and emended description of Corynebacterium mastiditis.</title>
        <authorList>
            <person name="Bernard K."/>
            <person name="Pacheco A.L."/>
            <person name="Mcdougall C."/>
            <person name="Burtx T."/>
            <person name="Weibe D."/>
            <person name="Tyler S."/>
            <person name="Olson A.B."/>
            <person name="Cnockaert M."/>
            <person name="Eguchi H."/>
            <person name="Kuwahara T."/>
            <person name="Nakayama-Imaohji H."/>
            <person name="Boudewijins M."/>
            <person name="Van Hoecke F."/>
            <person name="Bernier A.-M."/>
            <person name="Vandamme P."/>
        </authorList>
    </citation>
    <scope>NUCLEOTIDE SEQUENCE [LARGE SCALE GENOMIC DNA]</scope>
    <source>
        <strain evidence="5 6">NML 130206</strain>
    </source>
</reference>
<keyword evidence="2" id="KW-0472">Membrane</keyword>
<name>A0A0Q0Z8R5_9CORY</name>
<feature type="domain" description="Alpha/beta-hydrolase N-terminal" evidence="4">
    <location>
        <begin position="25"/>
        <end position="242"/>
    </location>
</feature>
<feature type="transmembrane region" description="Helical" evidence="2">
    <location>
        <begin position="84"/>
        <end position="106"/>
    </location>
</feature>
<proteinExistence type="predicted"/>
<feature type="transmembrane region" description="Helical" evidence="2">
    <location>
        <begin position="168"/>
        <end position="187"/>
    </location>
</feature>
<feature type="domain" description="Alpha/beta-hydrolase catalytic" evidence="3">
    <location>
        <begin position="260"/>
        <end position="544"/>
    </location>
</feature>